<dbReference type="PROSITE" id="PS51257">
    <property type="entry name" value="PROKAR_LIPOPROTEIN"/>
    <property type="match status" value="1"/>
</dbReference>
<evidence type="ECO:0000259" key="9">
    <source>
        <dbReference type="PROSITE" id="PS50929"/>
    </source>
</evidence>
<evidence type="ECO:0000256" key="2">
    <source>
        <dbReference type="ARBA" id="ARBA00022692"/>
    </source>
</evidence>
<evidence type="ECO:0000259" key="8">
    <source>
        <dbReference type="PROSITE" id="PS50893"/>
    </source>
</evidence>
<dbReference type="InterPro" id="IPR011527">
    <property type="entry name" value="ABC1_TM_dom"/>
</dbReference>
<dbReference type="CDD" id="cd18541">
    <property type="entry name" value="ABC_6TM_TmrB_like"/>
    <property type="match status" value="1"/>
</dbReference>
<organism evidence="10 11">
    <name type="scientific">Pontiella agarivorans</name>
    <dbReference type="NCBI Taxonomy" id="3038953"/>
    <lineage>
        <taxon>Bacteria</taxon>
        <taxon>Pseudomonadati</taxon>
        <taxon>Kiritimatiellota</taxon>
        <taxon>Kiritimatiellia</taxon>
        <taxon>Kiritimatiellales</taxon>
        <taxon>Pontiellaceae</taxon>
        <taxon>Pontiella</taxon>
    </lineage>
</organism>
<feature type="domain" description="ABC transmembrane type-1" evidence="9">
    <location>
        <begin position="23"/>
        <end position="306"/>
    </location>
</feature>
<dbReference type="PANTHER" id="PTHR43394:SF1">
    <property type="entry name" value="ATP-BINDING CASSETTE SUB-FAMILY B MEMBER 10, MITOCHONDRIAL"/>
    <property type="match status" value="1"/>
</dbReference>
<feature type="transmembrane region" description="Helical" evidence="7">
    <location>
        <begin position="59"/>
        <end position="81"/>
    </location>
</feature>
<dbReference type="SUPFAM" id="SSF52540">
    <property type="entry name" value="P-loop containing nucleoside triphosphate hydrolases"/>
    <property type="match status" value="1"/>
</dbReference>
<feature type="transmembrane region" description="Helical" evidence="7">
    <location>
        <begin position="138"/>
        <end position="157"/>
    </location>
</feature>
<evidence type="ECO:0000256" key="4">
    <source>
        <dbReference type="ARBA" id="ARBA00022840"/>
    </source>
</evidence>
<name>A0ABU5N1N6_9BACT</name>
<evidence type="ECO:0000256" key="3">
    <source>
        <dbReference type="ARBA" id="ARBA00022741"/>
    </source>
</evidence>
<dbReference type="Gene3D" id="3.40.50.300">
    <property type="entry name" value="P-loop containing nucleotide triphosphate hydrolases"/>
    <property type="match status" value="1"/>
</dbReference>
<feature type="transmembrane region" description="Helical" evidence="7">
    <location>
        <begin position="163"/>
        <end position="182"/>
    </location>
</feature>
<dbReference type="Pfam" id="PF00005">
    <property type="entry name" value="ABC_tran"/>
    <property type="match status" value="1"/>
</dbReference>
<dbReference type="SMART" id="SM00382">
    <property type="entry name" value="AAA"/>
    <property type="match status" value="1"/>
</dbReference>
<dbReference type="InterPro" id="IPR003593">
    <property type="entry name" value="AAA+_ATPase"/>
</dbReference>
<accession>A0ABU5N1N6</accession>
<keyword evidence="6 7" id="KW-0472">Membrane</keyword>
<dbReference type="GO" id="GO:0005524">
    <property type="term" value="F:ATP binding"/>
    <property type="evidence" value="ECO:0007669"/>
    <property type="project" value="UniProtKB-KW"/>
</dbReference>
<keyword evidence="3" id="KW-0547">Nucleotide-binding</keyword>
<sequence length="585" mass="65930">MCNISRKPASLTAYFRPLRLDIAGTILFGLLTVGCSLSMPIIVRWIIDGLEADTLTKPLLIRYFLYFFAIGSVSVVFSRYLRKIPMRMSHKVECALRHDLFTHLTALDQEFFRSERTGDLMTRLSSDINIIRDSIGQGFLQGSRTILMAVMASGIMLTTDRQLALIVIGLFTPLVFAFFVVLRKMRVYQQELQEHVSEVSNYSQETFSGIRCVKGFALEKRRNTEFEELNSGLITKNMKVATTRHFLFSFMAFGFTIGTILILIFGGKKVISGELTIGVIQQFISYIAILQWPLLAVSWVLSMFERGRVSWKRVKQILDREPGIRNPSDVPDLEKIPEPTIVFQNLDLEIDGRKFLKNINLEIPRGQTLGITGPTGSGKTLLTSLVARLSDPTRGAITVGGTDIREMPLPRLRGMIGYAAQEPVLFSRTLEHNIGFGLDDPDFPTIGWAADIAHLHDDVEGFPEQYRTMLGERGVTLSGGQRQRTSISRAIARKPEILILDDVLSAVDTQTEAAIMSKLQPVMNERTTLFVSHRISTLRYADTIIVIEDGEITQRGTHEELIAQPGYYAELNTMQQLQEKLEEER</sequence>
<dbReference type="InterPro" id="IPR027417">
    <property type="entry name" value="P-loop_NTPase"/>
</dbReference>
<evidence type="ECO:0000313" key="11">
    <source>
        <dbReference type="Proteomes" id="UP001290861"/>
    </source>
</evidence>
<feature type="transmembrane region" description="Helical" evidence="7">
    <location>
        <begin position="279"/>
        <end position="304"/>
    </location>
</feature>
<dbReference type="Gene3D" id="1.20.1560.10">
    <property type="entry name" value="ABC transporter type 1, transmembrane domain"/>
    <property type="match status" value="1"/>
</dbReference>
<evidence type="ECO:0000256" key="5">
    <source>
        <dbReference type="ARBA" id="ARBA00022989"/>
    </source>
</evidence>
<evidence type="ECO:0000256" key="6">
    <source>
        <dbReference type="ARBA" id="ARBA00023136"/>
    </source>
</evidence>
<evidence type="ECO:0000313" key="10">
    <source>
        <dbReference type="EMBL" id="MDZ8120350.1"/>
    </source>
</evidence>
<gene>
    <name evidence="10" type="ORF">P9H32_17090</name>
</gene>
<keyword evidence="4 10" id="KW-0067">ATP-binding</keyword>
<comment type="subcellular location">
    <subcellularLocation>
        <location evidence="1">Cell membrane</location>
        <topology evidence="1">Multi-pass membrane protein</topology>
    </subcellularLocation>
</comment>
<reference evidence="10 11" key="1">
    <citation type="journal article" date="2024" name="Appl. Environ. Microbiol.">
        <title>Pontiella agarivorans sp. nov., a novel marine anaerobic bacterium capable of degrading macroalgal polysaccharides and fixing nitrogen.</title>
        <authorList>
            <person name="Liu N."/>
            <person name="Kivenson V."/>
            <person name="Peng X."/>
            <person name="Cui Z."/>
            <person name="Lankiewicz T.S."/>
            <person name="Gosselin K.M."/>
            <person name="English C.J."/>
            <person name="Blair E.M."/>
            <person name="O'Malley M.A."/>
            <person name="Valentine D.L."/>
        </authorList>
    </citation>
    <scope>NUCLEOTIDE SEQUENCE [LARGE SCALE GENOMIC DNA]</scope>
    <source>
        <strain evidence="10 11">NLcol2</strain>
    </source>
</reference>
<evidence type="ECO:0000256" key="1">
    <source>
        <dbReference type="ARBA" id="ARBA00004651"/>
    </source>
</evidence>
<dbReference type="Proteomes" id="UP001290861">
    <property type="component" value="Unassembled WGS sequence"/>
</dbReference>
<dbReference type="EMBL" id="JARVCO010000012">
    <property type="protein sequence ID" value="MDZ8120350.1"/>
    <property type="molecule type" value="Genomic_DNA"/>
</dbReference>
<dbReference type="InterPro" id="IPR036640">
    <property type="entry name" value="ABC1_TM_sf"/>
</dbReference>
<feature type="transmembrane region" description="Helical" evidence="7">
    <location>
        <begin position="246"/>
        <end position="267"/>
    </location>
</feature>
<dbReference type="PROSITE" id="PS50893">
    <property type="entry name" value="ABC_TRANSPORTER_2"/>
    <property type="match status" value="1"/>
</dbReference>
<proteinExistence type="predicted"/>
<dbReference type="PANTHER" id="PTHR43394">
    <property type="entry name" value="ATP-DEPENDENT PERMEASE MDL1, MITOCHONDRIAL"/>
    <property type="match status" value="1"/>
</dbReference>
<keyword evidence="11" id="KW-1185">Reference proteome</keyword>
<dbReference type="InterPro" id="IPR003439">
    <property type="entry name" value="ABC_transporter-like_ATP-bd"/>
</dbReference>
<keyword evidence="5 7" id="KW-1133">Transmembrane helix</keyword>
<keyword evidence="2 7" id="KW-0812">Transmembrane</keyword>
<protein>
    <submittedName>
        <fullName evidence="10">ABC transporter ATP-binding protein</fullName>
    </submittedName>
</protein>
<feature type="domain" description="ABC transporter" evidence="8">
    <location>
        <begin position="341"/>
        <end position="574"/>
    </location>
</feature>
<evidence type="ECO:0000256" key="7">
    <source>
        <dbReference type="SAM" id="Phobius"/>
    </source>
</evidence>
<comment type="caution">
    <text evidence="10">The sequence shown here is derived from an EMBL/GenBank/DDBJ whole genome shotgun (WGS) entry which is preliminary data.</text>
</comment>
<dbReference type="InterPro" id="IPR039421">
    <property type="entry name" value="Type_1_exporter"/>
</dbReference>
<dbReference type="SUPFAM" id="SSF90123">
    <property type="entry name" value="ABC transporter transmembrane region"/>
    <property type="match status" value="1"/>
</dbReference>
<feature type="transmembrane region" description="Helical" evidence="7">
    <location>
        <begin position="20"/>
        <end position="47"/>
    </location>
</feature>
<dbReference type="PROSITE" id="PS50929">
    <property type="entry name" value="ABC_TM1F"/>
    <property type="match status" value="1"/>
</dbReference>
<dbReference type="Pfam" id="PF00664">
    <property type="entry name" value="ABC_membrane"/>
    <property type="match status" value="1"/>
</dbReference>